<feature type="transmembrane region" description="Helical" evidence="10">
    <location>
        <begin position="424"/>
        <end position="445"/>
    </location>
</feature>
<evidence type="ECO:0000256" key="3">
    <source>
        <dbReference type="ARBA" id="ARBA00022448"/>
    </source>
</evidence>
<keyword evidence="9 10" id="KW-0472">Membrane</keyword>
<evidence type="ECO:0000256" key="1">
    <source>
        <dbReference type="ARBA" id="ARBA00004141"/>
    </source>
</evidence>
<comment type="caution">
    <text evidence="12">The sequence shown here is derived from an EMBL/GenBank/DDBJ whole genome shotgun (WGS) entry which is preliminary data.</text>
</comment>
<feature type="transmembrane region" description="Helical" evidence="10">
    <location>
        <begin position="892"/>
        <end position="910"/>
    </location>
</feature>
<dbReference type="InterPro" id="IPR027417">
    <property type="entry name" value="P-loop_NTPase"/>
</dbReference>
<evidence type="ECO:0000256" key="10">
    <source>
        <dbReference type="SAM" id="Phobius"/>
    </source>
</evidence>
<proteinExistence type="inferred from homology"/>
<evidence type="ECO:0000256" key="2">
    <source>
        <dbReference type="ARBA" id="ARBA00006012"/>
    </source>
</evidence>
<dbReference type="InterPro" id="IPR013581">
    <property type="entry name" value="PDR_assoc"/>
</dbReference>
<dbReference type="InterPro" id="IPR003439">
    <property type="entry name" value="ABC_transporter-like_ATP-bd"/>
</dbReference>
<feature type="transmembrane region" description="Helical" evidence="10">
    <location>
        <begin position="1035"/>
        <end position="1055"/>
    </location>
</feature>
<feature type="transmembrane region" description="Helical" evidence="10">
    <location>
        <begin position="281"/>
        <end position="303"/>
    </location>
</feature>
<dbReference type="EMBL" id="JBEDUW010000004">
    <property type="protein sequence ID" value="KAK9934092.1"/>
    <property type="molecule type" value="Genomic_DNA"/>
</dbReference>
<gene>
    <name evidence="12" type="ORF">M0R45_021249</name>
</gene>
<evidence type="ECO:0000259" key="11">
    <source>
        <dbReference type="PROSITE" id="PS50893"/>
    </source>
</evidence>
<evidence type="ECO:0000256" key="6">
    <source>
        <dbReference type="ARBA" id="ARBA00022741"/>
    </source>
</evidence>
<evidence type="ECO:0000313" key="13">
    <source>
        <dbReference type="Proteomes" id="UP001457282"/>
    </source>
</evidence>
<keyword evidence="8 10" id="KW-1133">Transmembrane helix</keyword>
<keyword evidence="13" id="KW-1185">Reference proteome</keyword>
<dbReference type="SUPFAM" id="SSF52540">
    <property type="entry name" value="P-loop containing nucleoside triphosphate hydrolases"/>
    <property type="match status" value="2"/>
</dbReference>
<organism evidence="12 13">
    <name type="scientific">Rubus argutus</name>
    <name type="common">Southern blackberry</name>
    <dbReference type="NCBI Taxonomy" id="59490"/>
    <lineage>
        <taxon>Eukaryota</taxon>
        <taxon>Viridiplantae</taxon>
        <taxon>Streptophyta</taxon>
        <taxon>Embryophyta</taxon>
        <taxon>Tracheophyta</taxon>
        <taxon>Spermatophyta</taxon>
        <taxon>Magnoliopsida</taxon>
        <taxon>eudicotyledons</taxon>
        <taxon>Gunneridae</taxon>
        <taxon>Pentapetalae</taxon>
        <taxon>rosids</taxon>
        <taxon>fabids</taxon>
        <taxon>Rosales</taxon>
        <taxon>Rosaceae</taxon>
        <taxon>Rosoideae</taxon>
        <taxon>Rosoideae incertae sedis</taxon>
        <taxon>Rubus</taxon>
    </lineage>
</organism>
<dbReference type="AlphaFoldDB" id="A0AAW1XBT8"/>
<evidence type="ECO:0000256" key="8">
    <source>
        <dbReference type="ARBA" id="ARBA00022989"/>
    </source>
</evidence>
<evidence type="ECO:0000256" key="5">
    <source>
        <dbReference type="ARBA" id="ARBA00022737"/>
    </source>
</evidence>
<dbReference type="Pfam" id="PF19055">
    <property type="entry name" value="ABC2_membrane_7"/>
    <property type="match status" value="2"/>
</dbReference>
<name>A0AAW1XBT8_RUBAR</name>
<dbReference type="GO" id="GO:0005886">
    <property type="term" value="C:plasma membrane"/>
    <property type="evidence" value="ECO:0007669"/>
    <property type="project" value="UniProtKB-ARBA"/>
</dbReference>
<dbReference type="FunFam" id="3.40.50.300:FF:000179">
    <property type="entry name" value="ABC transporter G family member 34"/>
    <property type="match status" value="1"/>
</dbReference>
<dbReference type="Pfam" id="PF00005">
    <property type="entry name" value="ABC_tran"/>
    <property type="match status" value="1"/>
</dbReference>
<evidence type="ECO:0000256" key="7">
    <source>
        <dbReference type="ARBA" id="ARBA00022840"/>
    </source>
</evidence>
<dbReference type="Proteomes" id="UP001457282">
    <property type="component" value="Unassembled WGS sequence"/>
</dbReference>
<dbReference type="Pfam" id="PF01061">
    <property type="entry name" value="ABC2_membrane"/>
    <property type="match status" value="2"/>
</dbReference>
<feature type="transmembrane region" description="Helical" evidence="10">
    <location>
        <begin position="392"/>
        <end position="417"/>
    </location>
</feature>
<dbReference type="SMART" id="SM00382">
    <property type="entry name" value="AAA"/>
    <property type="match status" value="1"/>
</dbReference>
<dbReference type="InterPro" id="IPR013525">
    <property type="entry name" value="ABC2_TM"/>
</dbReference>
<dbReference type="Gene3D" id="3.40.50.300">
    <property type="entry name" value="P-loop containing nucleotide triphosphate hydrolases"/>
    <property type="match status" value="3"/>
</dbReference>
<feature type="transmembrane region" description="Helical" evidence="10">
    <location>
        <begin position="351"/>
        <end position="372"/>
    </location>
</feature>
<comment type="similarity">
    <text evidence="2">Belongs to the ABC transporter superfamily. ABCG family. PDR (TC 3.A.1.205) subfamily.</text>
</comment>
<dbReference type="InterPro" id="IPR003593">
    <property type="entry name" value="AAA+_ATPase"/>
</dbReference>
<dbReference type="GO" id="GO:0016887">
    <property type="term" value="F:ATP hydrolysis activity"/>
    <property type="evidence" value="ECO:0007669"/>
    <property type="project" value="InterPro"/>
</dbReference>
<dbReference type="InterPro" id="IPR043926">
    <property type="entry name" value="ABCG_dom"/>
</dbReference>
<keyword evidence="3" id="KW-0813">Transport</keyword>
<feature type="transmembrane region" description="Helical" evidence="10">
    <location>
        <begin position="969"/>
        <end position="993"/>
    </location>
</feature>
<dbReference type="PANTHER" id="PTHR19241">
    <property type="entry name" value="ATP-BINDING CASSETTE TRANSPORTER"/>
    <property type="match status" value="1"/>
</dbReference>
<evidence type="ECO:0000256" key="4">
    <source>
        <dbReference type="ARBA" id="ARBA00022692"/>
    </source>
</evidence>
<dbReference type="Pfam" id="PF08370">
    <property type="entry name" value="PDR_assoc"/>
    <property type="match status" value="1"/>
</dbReference>
<comment type="subcellular location">
    <subcellularLocation>
        <location evidence="1">Membrane</location>
        <topology evidence="1">Multi-pass membrane protein</topology>
    </subcellularLocation>
</comment>
<feature type="transmembrane region" description="Helical" evidence="10">
    <location>
        <begin position="505"/>
        <end position="532"/>
    </location>
</feature>
<keyword evidence="7" id="KW-0067">ATP-binding</keyword>
<reference evidence="12 13" key="1">
    <citation type="journal article" date="2023" name="G3 (Bethesda)">
        <title>A chromosome-length genome assembly and annotation of blackberry (Rubus argutus, cv. 'Hillquist').</title>
        <authorList>
            <person name="Bruna T."/>
            <person name="Aryal R."/>
            <person name="Dudchenko O."/>
            <person name="Sargent D.J."/>
            <person name="Mead D."/>
            <person name="Buti M."/>
            <person name="Cavallini A."/>
            <person name="Hytonen T."/>
            <person name="Andres J."/>
            <person name="Pham M."/>
            <person name="Weisz D."/>
            <person name="Mascagni F."/>
            <person name="Usai G."/>
            <person name="Natali L."/>
            <person name="Bassil N."/>
            <person name="Fernandez G.E."/>
            <person name="Lomsadze A."/>
            <person name="Armour M."/>
            <person name="Olukolu B."/>
            <person name="Poorten T."/>
            <person name="Britton C."/>
            <person name="Davik J."/>
            <person name="Ashrafi H."/>
            <person name="Aiden E.L."/>
            <person name="Borodovsky M."/>
            <person name="Worthington M."/>
        </authorList>
    </citation>
    <scope>NUCLEOTIDE SEQUENCE [LARGE SCALE GENOMIC DNA]</scope>
    <source>
        <strain evidence="12">PI 553951</strain>
    </source>
</reference>
<evidence type="ECO:0000256" key="9">
    <source>
        <dbReference type="ARBA" id="ARBA00023136"/>
    </source>
</evidence>
<feature type="transmembrane region" description="Helical" evidence="10">
    <location>
        <begin position="1118"/>
        <end position="1138"/>
    </location>
</feature>
<feature type="transmembrane region" description="Helical" evidence="10">
    <location>
        <begin position="315"/>
        <end position="339"/>
    </location>
</feature>
<keyword evidence="4 10" id="KW-0812">Transmembrane</keyword>
<dbReference type="PROSITE" id="PS50893">
    <property type="entry name" value="ABC_TRANSPORTER_2"/>
    <property type="match status" value="1"/>
</dbReference>
<feature type="domain" description="ABC transporter" evidence="11">
    <location>
        <begin position="591"/>
        <end position="799"/>
    </location>
</feature>
<dbReference type="GO" id="GO:0140359">
    <property type="term" value="F:ABC-type transporter activity"/>
    <property type="evidence" value="ECO:0007669"/>
    <property type="project" value="InterPro"/>
</dbReference>
<keyword evidence="6" id="KW-0547">Nucleotide-binding</keyword>
<dbReference type="FunFam" id="3.40.50.300:FF:002615">
    <property type="entry name" value="ABC transporter"/>
    <property type="match status" value="1"/>
</dbReference>
<feature type="transmembrane region" description="Helical" evidence="10">
    <location>
        <begin position="1005"/>
        <end position="1028"/>
    </location>
</feature>
<accession>A0AAW1XBT8</accession>
<feature type="transmembrane region" description="Helical" evidence="10">
    <location>
        <begin position="922"/>
        <end position="948"/>
    </location>
</feature>
<sequence>MTVRETIEFSARCQGVGSRADIMIEVSRREKEAGIVPDPDIDTYMKAISVEGQKKNLQTDYVLKMLGLDICSDTIVGDALQRGISGGQKKRLTTGEMIVGPTKALFMDEISTGLDSSTTFQIVTYLQQLVHITDTTALVSLLQPAPETFDLFDDVILMAEGKIVYHGPHSHALQFFEDCGFKCPPRKGAADFLQEVISKKDQAQYWKHSDIPYDYVSVDQFSQLFRESYLGKKLSDEVLKPYEKSQGQDKALSFSIYSVRKWELFKACMAREFLLMKRNSFVYVFKTAQLFIIALLTTTVFIRTQMDVDLTSANYFMGALFYTLVRLMTNGVAELSLTITRLPVVDKQRAFYLYPAWSYSIPASILKIPFSLIDSALWTAITYYGIGYSPEIRRFFCQFLVLFALHQASTSMCRLIAVIFRSMVVATSCGTLILVLMFVFGGFILPLPSLPPWLKWGFWCSPMTYGEIAASLNEFLAPRWQKVSKGNTTLGNEILTSHGLNFESYFYWISVGALFGFTAIFDLAIVLALTYFKSPKMSRAIISKKRLSQLKGQDAWNKTGAQSEKGSTPVDFSQTKEATRKMVLPFEPLAISFKDVQYSVDLPPEMKKHGMDQKKLQLLKDITGAFRPGVLTALMGISGAGKTTLMDVLSGRKTGAWLRLPPETDPETKAKFVEEVIETIELEDIRDSLVGIPGETGLSTEQRKRLTIAVELVSNPSIIFMDEPTSGLDARAAAIVMRAVKNVVTTGRTTVCTIHQPSIDIFEAFDELILMKTGGQIIYSGILGHHSSKLIEYFEGIPGVPKIKDNYNPATWMLEVTSASVEAELNLDFADLYIGSTLYRNTNELVRQLSEPKPGSRELHFPTQFPQNSWVQFKACLWKQHLSYWRSPQYNLARFMFMTVASVLFGAIFWQKGKQINNEQDLLTILGSMYIAVIFLGINNCSTVLPYVATERTVLYRERFAGMYSSKAYSFAQVAMEIPYTLLQAILYVIITYPTIGYYWTATKVFWFFYATFCTFLYFVYLGMLLVSMSTNVEVASILATAVYTLLNLFSGFLMPGPKIPKWWVWCFWICPTSWSLNGLLTSQYGDMNKEILIFGEHKTVDSFLQDYYGFHYERLPLVAIVLIAFPIAFAFLFAYFIGKLNFQRR</sequence>
<evidence type="ECO:0000313" key="12">
    <source>
        <dbReference type="EMBL" id="KAK9934092.1"/>
    </source>
</evidence>
<protein>
    <recommendedName>
        <fullName evidence="11">ABC transporter domain-containing protein</fullName>
    </recommendedName>
</protein>
<dbReference type="GO" id="GO:0005524">
    <property type="term" value="F:ATP binding"/>
    <property type="evidence" value="ECO:0007669"/>
    <property type="project" value="UniProtKB-KW"/>
</dbReference>
<keyword evidence="5" id="KW-0677">Repeat</keyword>